<dbReference type="InterPro" id="IPR018485">
    <property type="entry name" value="FGGY_C"/>
</dbReference>
<feature type="domain" description="Carbohydrate kinase FGGY C-terminal" evidence="10">
    <location>
        <begin position="258"/>
        <end position="365"/>
    </location>
</feature>
<sequence>MTTSVAAVDLGATSGRVILGVVSPNDVRLQHVARFPNRPVTVPEGSGSTGLHWDILGLWAAIGEGLAQASRIDPEIASIGVDSWAVDYGLLRQGRLIGLPYHYRDDRNAAAVPAVHAALPADELYRRTGLAHLPFNTVFQLAADRDAGTLGLADRALLVPDLIGRWLTGVEVTERTNASTTGMLSPVSGGWDPAILSAVGVPPGLFAPLVDPGTTIGALLPSLAPALGGGRAIPVTTVGSHDTASAVVGVPLDDEHSAYISSGTWSLVGLEVAKPIVTPPARQANFTNEGGVDGRVRFLKNISGLWLLSESMRTWDAAASDASRSSDLASLLAAAASVSGEVAVFDAADERFTPPGDMPLRIHEWCVEHDVEPPRPGPRSSAASSNRSPRRTRAPSTRRRRCRVAGSRRCTSSGEARRTNCSAGSPPTAPGAPSSPGPSRPPPSATCWCRRGPPAS</sequence>
<accession>A0ABM8GUL2</accession>
<dbReference type="Pfam" id="PF02782">
    <property type="entry name" value="FGGY_C"/>
    <property type="match status" value="1"/>
</dbReference>
<feature type="domain" description="Carbohydrate kinase FGGY N-terminal" evidence="9">
    <location>
        <begin position="6"/>
        <end position="249"/>
    </location>
</feature>
<keyword evidence="3" id="KW-0808">Transferase</keyword>
<keyword evidence="2" id="KW-0859">Xylose metabolism</keyword>
<dbReference type="CDD" id="cd07771">
    <property type="entry name" value="ASKHA_NBD_FGGY_RhaB-like"/>
    <property type="match status" value="1"/>
</dbReference>
<evidence type="ECO:0000256" key="6">
    <source>
        <dbReference type="ARBA" id="ARBA00022840"/>
    </source>
</evidence>
<evidence type="ECO:0000259" key="10">
    <source>
        <dbReference type="Pfam" id="PF02782"/>
    </source>
</evidence>
<evidence type="ECO:0008006" key="13">
    <source>
        <dbReference type="Google" id="ProtNLM"/>
    </source>
</evidence>
<evidence type="ECO:0000256" key="5">
    <source>
        <dbReference type="ARBA" id="ARBA00022777"/>
    </source>
</evidence>
<keyword evidence="12" id="KW-1185">Reference proteome</keyword>
<dbReference type="InterPro" id="IPR043129">
    <property type="entry name" value="ATPase_NBD"/>
</dbReference>
<dbReference type="InterPro" id="IPR050406">
    <property type="entry name" value="FGGY_Carb_Kinase"/>
</dbReference>
<keyword evidence="4" id="KW-0547">Nucleotide-binding</keyword>
<feature type="compositionally biased region" description="Low complexity" evidence="8">
    <location>
        <begin position="378"/>
        <end position="387"/>
    </location>
</feature>
<dbReference type="Pfam" id="PF00370">
    <property type="entry name" value="FGGY_N"/>
    <property type="match status" value="1"/>
</dbReference>
<dbReference type="InterPro" id="IPR018484">
    <property type="entry name" value="FGGY_N"/>
</dbReference>
<protein>
    <recommendedName>
        <fullName evidence="13">Rhamnulokinase</fullName>
    </recommendedName>
</protein>
<dbReference type="SUPFAM" id="SSF53067">
    <property type="entry name" value="Actin-like ATPase domain"/>
    <property type="match status" value="2"/>
</dbReference>
<organism evidence="11 12">
    <name type="scientific">Frondihabitans sucicola</name>
    <dbReference type="NCBI Taxonomy" id="1268041"/>
    <lineage>
        <taxon>Bacteria</taxon>
        <taxon>Bacillati</taxon>
        <taxon>Actinomycetota</taxon>
        <taxon>Actinomycetes</taxon>
        <taxon>Micrococcales</taxon>
        <taxon>Microbacteriaceae</taxon>
        <taxon>Frondihabitans</taxon>
    </lineage>
</organism>
<reference evidence="12" key="1">
    <citation type="journal article" date="2019" name="Int. J. Syst. Evol. Microbiol.">
        <title>The Global Catalogue of Microorganisms (GCM) 10K type strain sequencing project: providing services to taxonomists for standard genome sequencing and annotation.</title>
        <authorList>
            <consortium name="The Broad Institute Genomics Platform"/>
            <consortium name="The Broad Institute Genome Sequencing Center for Infectious Disease"/>
            <person name="Wu L."/>
            <person name="Ma J."/>
        </authorList>
    </citation>
    <scope>NUCLEOTIDE SEQUENCE [LARGE SCALE GENOMIC DNA]</scope>
    <source>
        <strain evidence="12">NBRC 108728</strain>
    </source>
</reference>
<keyword evidence="6" id="KW-0067">ATP-binding</keyword>
<evidence type="ECO:0000313" key="12">
    <source>
        <dbReference type="Proteomes" id="UP001321486"/>
    </source>
</evidence>
<evidence type="ECO:0000256" key="2">
    <source>
        <dbReference type="ARBA" id="ARBA00022629"/>
    </source>
</evidence>
<dbReference type="Gene3D" id="3.30.420.40">
    <property type="match status" value="2"/>
</dbReference>
<evidence type="ECO:0000256" key="8">
    <source>
        <dbReference type="SAM" id="MobiDB-lite"/>
    </source>
</evidence>
<evidence type="ECO:0000256" key="7">
    <source>
        <dbReference type="ARBA" id="ARBA00023308"/>
    </source>
</evidence>
<keyword evidence="7" id="KW-0684">Rhamnose metabolism</keyword>
<proteinExistence type="inferred from homology"/>
<dbReference type="PANTHER" id="PTHR43095:SF5">
    <property type="entry name" value="XYLULOSE KINASE"/>
    <property type="match status" value="1"/>
</dbReference>
<feature type="compositionally biased region" description="Pro residues" evidence="8">
    <location>
        <begin position="427"/>
        <end position="444"/>
    </location>
</feature>
<keyword evidence="2" id="KW-0119">Carbohydrate metabolism</keyword>
<evidence type="ECO:0000313" key="11">
    <source>
        <dbReference type="EMBL" id="BDZ52164.1"/>
    </source>
</evidence>
<dbReference type="PANTHER" id="PTHR43095">
    <property type="entry name" value="SUGAR KINASE"/>
    <property type="match status" value="1"/>
</dbReference>
<dbReference type="InterPro" id="IPR013449">
    <property type="entry name" value="Rhamnulokinase"/>
</dbReference>
<evidence type="ECO:0000256" key="1">
    <source>
        <dbReference type="ARBA" id="ARBA00009156"/>
    </source>
</evidence>
<evidence type="ECO:0000256" key="4">
    <source>
        <dbReference type="ARBA" id="ARBA00022741"/>
    </source>
</evidence>
<evidence type="ECO:0000259" key="9">
    <source>
        <dbReference type="Pfam" id="PF00370"/>
    </source>
</evidence>
<feature type="compositionally biased region" description="Basic residues" evidence="8">
    <location>
        <begin position="388"/>
        <end position="403"/>
    </location>
</feature>
<name>A0ABM8GUL2_9MICO</name>
<dbReference type="EMBL" id="AP027732">
    <property type="protein sequence ID" value="BDZ52164.1"/>
    <property type="molecule type" value="Genomic_DNA"/>
</dbReference>
<keyword evidence="5" id="KW-0418">Kinase</keyword>
<gene>
    <name evidence="11" type="ORF">GCM10025867_44050</name>
</gene>
<feature type="region of interest" description="Disordered" evidence="8">
    <location>
        <begin position="371"/>
        <end position="456"/>
    </location>
</feature>
<comment type="similarity">
    <text evidence="1">Belongs to the FGGY kinase family.</text>
</comment>
<evidence type="ECO:0000256" key="3">
    <source>
        <dbReference type="ARBA" id="ARBA00022679"/>
    </source>
</evidence>
<dbReference type="Proteomes" id="UP001321486">
    <property type="component" value="Chromosome"/>
</dbReference>